<comment type="caution">
    <text evidence="3">The sequence shown here is derived from an EMBL/GenBank/DDBJ whole genome shotgun (WGS) entry which is preliminary data.</text>
</comment>
<keyword evidence="2" id="KW-1133">Transmembrane helix</keyword>
<dbReference type="AlphaFoldDB" id="A0ABD6FHV9"/>
<proteinExistence type="predicted"/>
<evidence type="ECO:0000256" key="2">
    <source>
        <dbReference type="SAM" id="Phobius"/>
    </source>
</evidence>
<keyword evidence="2" id="KW-0812">Transmembrane</keyword>
<protein>
    <submittedName>
        <fullName evidence="3">TadE family type IV pilus minor pilin</fullName>
    </submittedName>
</protein>
<name>A0ABD6FHV9_9PSEU</name>
<keyword evidence="2" id="KW-0472">Membrane</keyword>
<sequence>MDPRRSSFRAGRRCRSRPGSSRACLSLTGVGWRDRFSGRSGRRCLSLTAAGRRNRFRIRSGWWWRSRSGVDPRCHSRSGVGWRRSKFVAGLHGDRGAVTVEAAIAVSALVVVVALCLAGLGVIADQLRCTDAAREAARLIARGEPQLASRAVAEIAPAGARLDVDESGEVVRVRVRARPVGGMLPGLRVTGEAYAVSEPNAEPAVPAGSQVEQEPVGRTALSGNGPGLPKRKEPGDDFTAPM</sequence>
<evidence type="ECO:0000313" key="3">
    <source>
        <dbReference type="EMBL" id="MFO7193600.1"/>
    </source>
</evidence>
<dbReference type="NCBIfam" id="NF041390">
    <property type="entry name" value="TadE_Rv3655c"/>
    <property type="match status" value="1"/>
</dbReference>
<organism evidence="3 4">
    <name type="scientific">Thermocrispum agreste</name>
    <dbReference type="NCBI Taxonomy" id="37925"/>
    <lineage>
        <taxon>Bacteria</taxon>
        <taxon>Bacillati</taxon>
        <taxon>Actinomycetota</taxon>
        <taxon>Actinomycetes</taxon>
        <taxon>Pseudonocardiales</taxon>
        <taxon>Pseudonocardiaceae</taxon>
        <taxon>Thermocrispum</taxon>
    </lineage>
</organism>
<reference evidence="3 4" key="1">
    <citation type="journal article" date="2021" name="BMC Genomics">
        <title>Genome-resolved metagenome and metatranscriptome analyses of thermophilic composting reveal key bacterial players and their metabolic interactions.</title>
        <authorList>
            <person name="Braga L.P.P."/>
            <person name="Pereira R.V."/>
            <person name="Martins L.F."/>
            <person name="Moura L.M.S."/>
            <person name="Sanchez F.B."/>
            <person name="Patane J.S.L."/>
            <person name="da Silva A.M."/>
            <person name="Setubal J.C."/>
        </authorList>
    </citation>
    <scope>NUCLEOTIDE SEQUENCE [LARGE SCALE GENOMIC DNA]</scope>
    <source>
        <strain evidence="3">ZC4RG45</strain>
    </source>
</reference>
<gene>
    <name evidence="3" type="ORF">DIU77_015265</name>
</gene>
<accession>A0ABD6FHV9</accession>
<evidence type="ECO:0000313" key="4">
    <source>
        <dbReference type="Proteomes" id="UP000249324"/>
    </source>
</evidence>
<feature type="transmembrane region" description="Helical" evidence="2">
    <location>
        <begin position="102"/>
        <end position="124"/>
    </location>
</feature>
<dbReference type="EMBL" id="QGUI02000240">
    <property type="protein sequence ID" value="MFO7193600.1"/>
    <property type="molecule type" value="Genomic_DNA"/>
</dbReference>
<evidence type="ECO:0000256" key="1">
    <source>
        <dbReference type="SAM" id="MobiDB-lite"/>
    </source>
</evidence>
<dbReference type="InterPro" id="IPR049790">
    <property type="entry name" value="Rv3655c/TadE"/>
</dbReference>
<dbReference type="Proteomes" id="UP000249324">
    <property type="component" value="Unassembled WGS sequence"/>
</dbReference>
<feature type="region of interest" description="Disordered" evidence="1">
    <location>
        <begin position="199"/>
        <end position="242"/>
    </location>
</feature>